<dbReference type="InterPro" id="IPR001610">
    <property type="entry name" value="PAC"/>
</dbReference>
<dbReference type="PANTHER" id="PTHR46663">
    <property type="entry name" value="DIGUANYLATE CYCLASE DGCT-RELATED"/>
    <property type="match status" value="1"/>
</dbReference>
<gene>
    <name evidence="5" type="ORF">C8D97_102196</name>
</gene>
<organism evidence="5 6">
    <name type="scientific">Pleionea mediterranea</name>
    <dbReference type="NCBI Taxonomy" id="523701"/>
    <lineage>
        <taxon>Bacteria</taxon>
        <taxon>Pseudomonadati</taxon>
        <taxon>Pseudomonadota</taxon>
        <taxon>Gammaproteobacteria</taxon>
        <taxon>Oceanospirillales</taxon>
        <taxon>Pleioneaceae</taxon>
        <taxon>Pleionea</taxon>
    </lineage>
</organism>
<dbReference type="OrthoDB" id="8416215at2"/>
<dbReference type="AlphaFoldDB" id="A0A316G1M8"/>
<dbReference type="PROSITE" id="PS50113">
    <property type="entry name" value="PAC"/>
    <property type="match status" value="1"/>
</dbReference>
<dbReference type="SMART" id="SM00091">
    <property type="entry name" value="PAS"/>
    <property type="match status" value="1"/>
</dbReference>
<dbReference type="InterPro" id="IPR052163">
    <property type="entry name" value="DGC-Regulatory_Protein"/>
</dbReference>
<dbReference type="EMBL" id="QGGU01000002">
    <property type="protein sequence ID" value="PWK53806.1"/>
    <property type="molecule type" value="Genomic_DNA"/>
</dbReference>
<evidence type="ECO:0000313" key="6">
    <source>
        <dbReference type="Proteomes" id="UP000245790"/>
    </source>
</evidence>
<dbReference type="SMART" id="SM00267">
    <property type="entry name" value="GGDEF"/>
    <property type="match status" value="1"/>
</dbReference>
<evidence type="ECO:0000259" key="2">
    <source>
        <dbReference type="PROSITE" id="PS50112"/>
    </source>
</evidence>
<comment type="caution">
    <text evidence="5">The sequence shown here is derived from an EMBL/GenBank/DDBJ whole genome shotgun (WGS) entry which is preliminary data.</text>
</comment>
<dbReference type="PROSITE" id="PS50112">
    <property type="entry name" value="PAS"/>
    <property type="match status" value="1"/>
</dbReference>
<feature type="domain" description="PAC" evidence="3">
    <location>
        <begin position="92"/>
        <end position="146"/>
    </location>
</feature>
<dbReference type="FunFam" id="3.30.70.270:FF:000001">
    <property type="entry name" value="Diguanylate cyclase domain protein"/>
    <property type="match status" value="1"/>
</dbReference>
<dbReference type="InterPro" id="IPR029787">
    <property type="entry name" value="Nucleotide_cyclase"/>
</dbReference>
<name>A0A316G1M8_9GAMM</name>
<dbReference type="PANTHER" id="PTHR46663:SF4">
    <property type="entry name" value="DIGUANYLATE CYCLASE DGCT-RELATED"/>
    <property type="match status" value="1"/>
</dbReference>
<dbReference type="GO" id="GO:0003824">
    <property type="term" value="F:catalytic activity"/>
    <property type="evidence" value="ECO:0007669"/>
    <property type="project" value="UniProtKB-ARBA"/>
</dbReference>
<dbReference type="CDD" id="cd00130">
    <property type="entry name" value="PAS"/>
    <property type="match status" value="1"/>
</dbReference>
<proteinExistence type="predicted"/>
<reference evidence="5 6" key="1">
    <citation type="submission" date="2018-05" db="EMBL/GenBank/DDBJ databases">
        <title>Genomic Encyclopedia of Type Strains, Phase IV (KMG-IV): sequencing the most valuable type-strain genomes for metagenomic binning, comparative biology and taxonomic classification.</title>
        <authorList>
            <person name="Goeker M."/>
        </authorList>
    </citation>
    <scope>NUCLEOTIDE SEQUENCE [LARGE SCALE GENOMIC DNA]</scope>
    <source>
        <strain evidence="5 6">DSM 25350</strain>
    </source>
</reference>
<dbReference type="SMART" id="SM00086">
    <property type="entry name" value="PAC"/>
    <property type="match status" value="1"/>
</dbReference>
<dbReference type="Gene3D" id="3.30.70.270">
    <property type="match status" value="1"/>
</dbReference>
<dbReference type="NCBIfam" id="TIGR00229">
    <property type="entry name" value="sensory_box"/>
    <property type="match status" value="1"/>
</dbReference>
<feature type="domain" description="GGDEF" evidence="4">
    <location>
        <begin position="178"/>
        <end position="309"/>
    </location>
</feature>
<dbReference type="CDD" id="cd01949">
    <property type="entry name" value="GGDEF"/>
    <property type="match status" value="1"/>
</dbReference>
<dbReference type="SUPFAM" id="SSF55785">
    <property type="entry name" value="PYP-like sensor domain (PAS domain)"/>
    <property type="match status" value="1"/>
</dbReference>
<protein>
    <submittedName>
        <fullName evidence="5">PAS domain S-box-containing protein/diguanylate cyclase (GGDEF)-like protein</fullName>
    </submittedName>
</protein>
<dbReference type="Pfam" id="PF00990">
    <property type="entry name" value="GGDEF"/>
    <property type="match status" value="1"/>
</dbReference>
<dbReference type="RefSeq" id="WP_109761866.1">
    <property type="nucleotide sequence ID" value="NZ_QGGU01000002.1"/>
</dbReference>
<evidence type="ECO:0000259" key="4">
    <source>
        <dbReference type="PROSITE" id="PS50887"/>
    </source>
</evidence>
<dbReference type="NCBIfam" id="TIGR00254">
    <property type="entry name" value="GGDEF"/>
    <property type="match status" value="1"/>
</dbReference>
<evidence type="ECO:0000256" key="1">
    <source>
        <dbReference type="ARBA" id="ARBA00001946"/>
    </source>
</evidence>
<feature type="domain" description="PAS" evidence="2">
    <location>
        <begin position="15"/>
        <end position="91"/>
    </location>
</feature>
<dbReference type="InterPro" id="IPR000700">
    <property type="entry name" value="PAS-assoc_C"/>
</dbReference>
<dbReference type="SUPFAM" id="SSF55073">
    <property type="entry name" value="Nucleotide cyclase"/>
    <property type="match status" value="1"/>
</dbReference>
<dbReference type="Gene3D" id="3.30.450.20">
    <property type="entry name" value="PAS domain"/>
    <property type="match status" value="1"/>
</dbReference>
<dbReference type="PROSITE" id="PS50887">
    <property type="entry name" value="GGDEF"/>
    <property type="match status" value="1"/>
</dbReference>
<sequence length="312" mass="36047">MNNMKSQMPETLDLPQNIFKQAVDNALDIIMITEVNSDDPGNNRIIYVNEAFIQHFGYERDEVIGKSPRMLQGEDTNEETRFKIREALSNGWPIDAEIINYDKQGKKYWIDLKMVPLYGDDDHVTHYLFIERDLSERKSKEQQLYEKATIDDLTQLFNRHHTYQLASQAIEKAQRYQTTLSAIMLDIDHFKEVNDTYGHPTGDKVLTKLSKLIKDQVRKADIVGRVGGEEFFILLPEVSVEEAYAMAERIRSSVERKSWRATGVENGITISLGVTEYHNDNLESLIAKSDKSLYHAKETGRNRVIKFNDIPQ</sequence>
<accession>A0A316G1M8</accession>
<comment type="cofactor">
    <cofactor evidence="1">
        <name>Mg(2+)</name>
        <dbReference type="ChEBI" id="CHEBI:18420"/>
    </cofactor>
</comment>
<dbReference type="InterPro" id="IPR035965">
    <property type="entry name" value="PAS-like_dom_sf"/>
</dbReference>
<dbReference type="InterPro" id="IPR000160">
    <property type="entry name" value="GGDEF_dom"/>
</dbReference>
<evidence type="ECO:0000259" key="3">
    <source>
        <dbReference type="PROSITE" id="PS50113"/>
    </source>
</evidence>
<dbReference type="Proteomes" id="UP000245790">
    <property type="component" value="Unassembled WGS sequence"/>
</dbReference>
<dbReference type="InterPro" id="IPR000014">
    <property type="entry name" value="PAS"/>
</dbReference>
<keyword evidence="6" id="KW-1185">Reference proteome</keyword>
<evidence type="ECO:0000313" key="5">
    <source>
        <dbReference type="EMBL" id="PWK53806.1"/>
    </source>
</evidence>
<dbReference type="InterPro" id="IPR043128">
    <property type="entry name" value="Rev_trsase/Diguanyl_cyclase"/>
</dbReference>
<dbReference type="Pfam" id="PF13426">
    <property type="entry name" value="PAS_9"/>
    <property type="match status" value="1"/>
</dbReference>